<sequence>MGFGWVKMNTNSPPYTFHADAEAKKGLDVQPIFINPKFVPDATISSFWDSIGTIDRDIRKFSKTITDAQTFDSFTHNTKLQDTFSHHKLSDINWPVTQAWLKHNETSDTPINCKVEDDTISHLGFCSSVLPELNRIIKDFKANLYTKISLHADHRRMTFFLNQDLNTSPLFRPISDKSHPVYLLLHNFIPQLLVSSWTSSTNTSIDSTSQND</sequence>
<reference evidence="1" key="1">
    <citation type="submission" date="2020-05" db="EMBL/GenBank/DDBJ databases">
        <authorList>
            <person name="Rincon C."/>
            <person name="Sanders R I."/>
            <person name="Robbins C."/>
            <person name="Chaturvedi A."/>
        </authorList>
    </citation>
    <scope>NUCLEOTIDE SEQUENCE</scope>
    <source>
        <strain evidence="1">CHB12</strain>
    </source>
</reference>
<evidence type="ECO:0000313" key="1">
    <source>
        <dbReference type="EMBL" id="CAB5312422.1"/>
    </source>
</evidence>
<evidence type="ECO:0000313" key="2">
    <source>
        <dbReference type="Proteomes" id="UP000684084"/>
    </source>
</evidence>
<dbReference type="AlphaFoldDB" id="A0A915YQJ2"/>
<accession>A0A915YQJ2</accession>
<comment type="caution">
    <text evidence="1">The sequence shown here is derived from an EMBL/GenBank/DDBJ whole genome shotgun (WGS) entry which is preliminary data.</text>
</comment>
<dbReference type="Proteomes" id="UP000684084">
    <property type="component" value="Unassembled WGS sequence"/>
</dbReference>
<proteinExistence type="predicted"/>
<protein>
    <submittedName>
        <fullName evidence="1">Uncharacterized protein</fullName>
    </submittedName>
</protein>
<name>A0A915YQJ2_9GLOM</name>
<organism evidence="1 2">
    <name type="scientific">Rhizophagus irregularis</name>
    <dbReference type="NCBI Taxonomy" id="588596"/>
    <lineage>
        <taxon>Eukaryota</taxon>
        <taxon>Fungi</taxon>
        <taxon>Fungi incertae sedis</taxon>
        <taxon>Mucoromycota</taxon>
        <taxon>Glomeromycotina</taxon>
        <taxon>Glomeromycetes</taxon>
        <taxon>Glomerales</taxon>
        <taxon>Glomeraceae</taxon>
        <taxon>Rhizophagus</taxon>
    </lineage>
</organism>
<dbReference type="EMBL" id="CAGKOT010000002">
    <property type="protein sequence ID" value="CAB5312422.1"/>
    <property type="molecule type" value="Genomic_DNA"/>
</dbReference>
<gene>
    <name evidence="1" type="ORF">CHRIB12_LOCUS1645</name>
</gene>
<dbReference type="OrthoDB" id="10330181at2759"/>